<dbReference type="GeneID" id="26835711"/>
<keyword evidence="3" id="KW-0496">Mitochondrion</keyword>
<reference evidence="3" key="1">
    <citation type="submission" date="2014-10" db="EMBL/GenBank/DDBJ databases">
        <title>The mitochondrion genome of Brassica nigra.</title>
        <authorList>
            <person name="Yang J."/>
            <person name="Liu G."/>
            <person name="Liu D."/>
            <person name="Zhang M."/>
        </authorList>
    </citation>
    <scope>NUCLEOTIDE SEQUENCE</scope>
</reference>
<evidence type="ECO:0000256" key="1">
    <source>
        <dbReference type="SAM" id="MobiDB-lite"/>
    </source>
</evidence>
<protein>
    <submittedName>
        <fullName evidence="3">Uncharacterized protein</fullName>
    </submittedName>
</protein>
<feature type="transmembrane region" description="Helical" evidence="2">
    <location>
        <begin position="70"/>
        <end position="92"/>
    </location>
</feature>
<proteinExistence type="predicted"/>
<sequence length="138" mass="15877">MSIPSRKGNPISVRLGKNRSSDSSRFSEGGGSKRLLRRIDLKRSTSSMEKRINELVEILFIIFRSRYRALLFYLIASTIWLYLALGFLNVFIKKTVLIYNRRLGVPVDYCAKWQSSFIEGHYIEGVEGEFPPLMIAIP</sequence>
<dbReference type="EMBL" id="KP030753">
    <property type="protein sequence ID" value="AJD85454.1"/>
    <property type="molecule type" value="Genomic_DNA"/>
</dbReference>
<name>A0A0U1YIQ6_BRANI</name>
<gene>
    <name evidence="3" type="primary">orf138a</name>
    <name evidence="3" type="ORF">BniMp012</name>
</gene>
<accession>A0A0U1YIQ6</accession>
<geneLocation type="mitochondrion" evidence="3"/>
<keyword evidence="2" id="KW-0472">Membrane</keyword>
<organism evidence="3">
    <name type="scientific">Brassica nigra</name>
    <name type="common">Black mustard</name>
    <name type="synonym">Sinapis nigra</name>
    <dbReference type="NCBI Taxonomy" id="3710"/>
    <lineage>
        <taxon>Eukaryota</taxon>
        <taxon>Viridiplantae</taxon>
        <taxon>Streptophyta</taxon>
        <taxon>Embryophyta</taxon>
        <taxon>Tracheophyta</taxon>
        <taxon>Spermatophyta</taxon>
        <taxon>Magnoliopsida</taxon>
        <taxon>eudicotyledons</taxon>
        <taxon>Gunneridae</taxon>
        <taxon>Pentapetalae</taxon>
        <taxon>rosids</taxon>
        <taxon>malvids</taxon>
        <taxon>Brassicales</taxon>
        <taxon>Brassicaceae</taxon>
        <taxon>Brassiceae</taxon>
        <taxon>Brassica</taxon>
    </lineage>
</organism>
<keyword evidence="2" id="KW-0812">Transmembrane</keyword>
<feature type="region of interest" description="Disordered" evidence="1">
    <location>
        <begin position="1"/>
        <end position="30"/>
    </location>
</feature>
<dbReference type="AlphaFoldDB" id="A0A0U1YIQ6"/>
<evidence type="ECO:0000256" key="2">
    <source>
        <dbReference type="SAM" id="Phobius"/>
    </source>
</evidence>
<evidence type="ECO:0000313" key="3">
    <source>
        <dbReference type="EMBL" id="AJD85454.1"/>
    </source>
</evidence>
<keyword evidence="2" id="KW-1133">Transmembrane helix</keyword>
<dbReference type="RefSeq" id="YP_009228082.1">
    <property type="nucleotide sequence ID" value="NC_029182.1"/>
</dbReference>